<dbReference type="CDD" id="cd03270">
    <property type="entry name" value="ABC_UvrA_I"/>
    <property type="match status" value="1"/>
</dbReference>
<keyword evidence="6" id="KW-0227">DNA damage</keyword>
<keyword evidence="10" id="KW-0067">ATP-binding</keyword>
<dbReference type="PROSITE" id="PS50893">
    <property type="entry name" value="ABC_TRANSPORTER_2"/>
    <property type="match status" value="2"/>
</dbReference>
<evidence type="ECO:0000256" key="4">
    <source>
        <dbReference type="ARBA" id="ARBA00022737"/>
    </source>
</evidence>
<dbReference type="EMBL" id="JBHSPU010000022">
    <property type="protein sequence ID" value="MFC5916940.1"/>
    <property type="molecule type" value="Genomic_DNA"/>
</dbReference>
<keyword evidence="3" id="KW-0479">Metal-binding</keyword>
<evidence type="ECO:0000313" key="18">
    <source>
        <dbReference type="EMBL" id="MFC5916940.1"/>
    </source>
</evidence>
<evidence type="ECO:0000256" key="5">
    <source>
        <dbReference type="ARBA" id="ARBA00022741"/>
    </source>
</evidence>
<protein>
    <recommendedName>
        <fullName evidence="15">UvrABC system protein A</fullName>
    </recommendedName>
    <alternativeName>
        <fullName evidence="16">Excinuclease ABC subunit A</fullName>
    </alternativeName>
</protein>
<organism evidence="18 19">
    <name type="scientific">Streptomyces pulveraceus</name>
    <dbReference type="NCBI Taxonomy" id="68258"/>
    <lineage>
        <taxon>Bacteria</taxon>
        <taxon>Bacillati</taxon>
        <taxon>Actinomycetota</taxon>
        <taxon>Actinomycetes</taxon>
        <taxon>Kitasatosporales</taxon>
        <taxon>Streptomycetaceae</taxon>
        <taxon>Streptomyces</taxon>
    </lineage>
</organism>
<evidence type="ECO:0000256" key="10">
    <source>
        <dbReference type="ARBA" id="ARBA00022840"/>
    </source>
</evidence>
<dbReference type="InterPro" id="IPR003439">
    <property type="entry name" value="ABC_transporter-like_ATP-bd"/>
</dbReference>
<evidence type="ECO:0000256" key="16">
    <source>
        <dbReference type="ARBA" id="ARBA00042156"/>
    </source>
</evidence>
<evidence type="ECO:0000256" key="14">
    <source>
        <dbReference type="ARBA" id="ARBA00038000"/>
    </source>
</evidence>
<evidence type="ECO:0000259" key="17">
    <source>
        <dbReference type="PROSITE" id="PS50893"/>
    </source>
</evidence>
<evidence type="ECO:0000256" key="9">
    <source>
        <dbReference type="ARBA" id="ARBA00022833"/>
    </source>
</evidence>
<evidence type="ECO:0000256" key="11">
    <source>
        <dbReference type="ARBA" id="ARBA00022881"/>
    </source>
</evidence>
<keyword evidence="4" id="KW-0677">Repeat</keyword>
<evidence type="ECO:0000256" key="2">
    <source>
        <dbReference type="ARBA" id="ARBA00022490"/>
    </source>
</evidence>
<keyword evidence="8" id="KW-0863">Zinc-finger</keyword>
<sequence>MTGGTNARFGGDIVLGGVRENNLKNVSLTIPKGKLTVFTGVSGSGKSSIVFSTIAVESQRQLNETFPWYVRNRLTRYERPHAEVMENLSTAIVVDQKPIGGNSRSTVGTMTEVHPILRVLFSRCAKPSVGPSNSYSFNDPHGMCENCEGLGRVTTVDLDRLLDGSRTLNEGAITFPSFAVGTAQWQLYAESGLFDPDKTLARFTEQERELLLYGSGFRVDRRSRHSVYKNEYEGVVTRFTRRYLKRDAHTLSDRDREAVARVVTEGSCPECGGTRLNAAARGSRIGAHNIADYAAMEIGELVGVLAALDDPVAKHVATAALAVLRRIEAVGLGYLSLDRETSTVSGGEGRRLKIVRHLGSSLIDVTYIFDEPSVGLHPRDVHRLNELLMELRDKGNTVLVVEHDRQVIAIADHVVDMGPGAGAHGGEIVFEGTAEELRSSGSLTGRRLGTVSGLDRTPRTPTGSFTVTGAALHNLKDITVDIPTGVLTAVTGVAGSGKSSLVSGVLAARHPDAIVVDQSAIGISPRSTPATHVKVMDTIRKLFARANGVDAGLFSFNSTGGCPECKGCGVIENDLAFLDPVTTTCEVCRGRRYRDEVLDHRLHGRDIVETLNLTVEEALDHFTERTVLSRLAPLREVGLPYLTLGQPLSTLSGGERQRLKLAGRLHDSGGLHIFDEPTTGLHMADVDTLLALLDRLVDGGNTVVVIEHDLDVIKHADWIIDLGPGAGRHGGRVVFEGTPEQLTTARGSFTAEYLRKDLAQATARH</sequence>
<comment type="subcellular location">
    <subcellularLocation>
        <location evidence="1">Cytoplasm</location>
    </subcellularLocation>
</comment>
<dbReference type="InterPro" id="IPR041552">
    <property type="entry name" value="UvrA_DNA-bd"/>
</dbReference>
<reference evidence="19" key="1">
    <citation type="journal article" date="2019" name="Int. J. Syst. Evol. Microbiol.">
        <title>The Global Catalogue of Microorganisms (GCM) 10K type strain sequencing project: providing services to taxonomists for standard genome sequencing and annotation.</title>
        <authorList>
            <consortium name="The Broad Institute Genomics Platform"/>
            <consortium name="The Broad Institute Genome Sequencing Center for Infectious Disease"/>
            <person name="Wu L."/>
            <person name="Ma J."/>
        </authorList>
    </citation>
    <scope>NUCLEOTIDE SEQUENCE [LARGE SCALE GENOMIC DNA]</scope>
    <source>
        <strain evidence="19">JCM 4147</strain>
    </source>
</reference>
<evidence type="ECO:0000256" key="13">
    <source>
        <dbReference type="ARBA" id="ARBA00023204"/>
    </source>
</evidence>
<dbReference type="Pfam" id="PF17755">
    <property type="entry name" value="UvrA_DNA-bind"/>
    <property type="match status" value="1"/>
</dbReference>
<keyword evidence="2" id="KW-0963">Cytoplasm</keyword>
<evidence type="ECO:0000313" key="19">
    <source>
        <dbReference type="Proteomes" id="UP001596200"/>
    </source>
</evidence>
<dbReference type="SUPFAM" id="SSF52540">
    <property type="entry name" value="P-loop containing nucleoside triphosphate hydrolases"/>
    <property type="match status" value="2"/>
</dbReference>
<comment type="similarity">
    <text evidence="14">Belongs to the ABC transporter superfamily. UvrA family.</text>
</comment>
<keyword evidence="13" id="KW-0234">DNA repair</keyword>
<dbReference type="InterPro" id="IPR003593">
    <property type="entry name" value="AAA+_ATPase"/>
</dbReference>
<keyword evidence="12" id="KW-0238">DNA-binding</keyword>
<dbReference type="Gene3D" id="3.40.50.300">
    <property type="entry name" value="P-loop containing nucleotide triphosphate hydrolases"/>
    <property type="match status" value="3"/>
</dbReference>
<dbReference type="Pfam" id="PF00005">
    <property type="entry name" value="ABC_tran"/>
    <property type="match status" value="1"/>
</dbReference>
<keyword evidence="5" id="KW-0547">Nucleotide-binding</keyword>
<comment type="caution">
    <text evidence="18">The sequence shown here is derived from an EMBL/GenBank/DDBJ whole genome shotgun (WGS) entry which is preliminary data.</text>
</comment>
<dbReference type="Gene3D" id="1.10.8.280">
    <property type="entry name" value="ABC transporter ATPase domain-like"/>
    <property type="match status" value="1"/>
</dbReference>
<dbReference type="Proteomes" id="UP001596200">
    <property type="component" value="Unassembled WGS sequence"/>
</dbReference>
<feature type="domain" description="ABC transporter" evidence="17">
    <location>
        <begin position="7"/>
        <end position="450"/>
    </location>
</feature>
<feature type="domain" description="ABC transporter" evidence="17">
    <location>
        <begin position="458"/>
        <end position="749"/>
    </location>
</feature>
<evidence type="ECO:0000256" key="15">
    <source>
        <dbReference type="ARBA" id="ARBA00039316"/>
    </source>
</evidence>
<dbReference type="PANTHER" id="PTHR43152">
    <property type="entry name" value="UVRABC SYSTEM PROTEIN A"/>
    <property type="match status" value="1"/>
</dbReference>
<dbReference type="SMART" id="SM00382">
    <property type="entry name" value="AAA"/>
    <property type="match status" value="2"/>
</dbReference>
<evidence type="ECO:0000256" key="6">
    <source>
        <dbReference type="ARBA" id="ARBA00022763"/>
    </source>
</evidence>
<keyword evidence="19" id="KW-1185">Reference proteome</keyword>
<evidence type="ECO:0000256" key="12">
    <source>
        <dbReference type="ARBA" id="ARBA00023125"/>
    </source>
</evidence>
<proteinExistence type="inferred from homology"/>
<keyword evidence="7" id="KW-0228">DNA excision</keyword>
<dbReference type="RefSeq" id="WP_344515895.1">
    <property type="nucleotide sequence ID" value="NZ_BAAATU010000034.1"/>
</dbReference>
<name>A0ABW1GQJ8_9ACTN</name>
<evidence type="ECO:0000256" key="3">
    <source>
        <dbReference type="ARBA" id="ARBA00022723"/>
    </source>
</evidence>
<dbReference type="PANTHER" id="PTHR43152:SF3">
    <property type="entry name" value="UVRABC SYSTEM PROTEIN A"/>
    <property type="match status" value="1"/>
</dbReference>
<dbReference type="InterPro" id="IPR027417">
    <property type="entry name" value="P-loop_NTPase"/>
</dbReference>
<evidence type="ECO:0000256" key="8">
    <source>
        <dbReference type="ARBA" id="ARBA00022771"/>
    </source>
</evidence>
<evidence type="ECO:0000256" key="7">
    <source>
        <dbReference type="ARBA" id="ARBA00022769"/>
    </source>
</evidence>
<gene>
    <name evidence="18" type="ORF">ACFP1B_26455</name>
</gene>
<accession>A0ABW1GQJ8</accession>
<keyword evidence="9" id="KW-0862">Zinc</keyword>
<evidence type="ECO:0000256" key="1">
    <source>
        <dbReference type="ARBA" id="ARBA00004496"/>
    </source>
</evidence>
<dbReference type="Gene3D" id="1.20.1580.10">
    <property type="entry name" value="ABC transporter ATPase like domain"/>
    <property type="match status" value="2"/>
</dbReference>
<keyword evidence="11" id="KW-0267">Excision nuclease</keyword>